<gene>
    <name evidence="1" type="ordered locus">MTR_2g046000</name>
</gene>
<evidence type="ECO:0000313" key="2">
    <source>
        <dbReference type="EnsemblPlants" id="KEH37715"/>
    </source>
</evidence>
<reference evidence="1 3" key="1">
    <citation type="journal article" date="2011" name="Nature">
        <title>The Medicago genome provides insight into the evolution of rhizobial symbioses.</title>
        <authorList>
            <person name="Young N.D."/>
            <person name="Debelle F."/>
            <person name="Oldroyd G.E."/>
            <person name="Geurts R."/>
            <person name="Cannon S.B."/>
            <person name="Udvardi M.K."/>
            <person name="Benedito V.A."/>
            <person name="Mayer K.F."/>
            <person name="Gouzy J."/>
            <person name="Schoof H."/>
            <person name="Van de Peer Y."/>
            <person name="Proost S."/>
            <person name="Cook D.R."/>
            <person name="Meyers B.C."/>
            <person name="Spannagl M."/>
            <person name="Cheung F."/>
            <person name="De Mita S."/>
            <person name="Krishnakumar V."/>
            <person name="Gundlach H."/>
            <person name="Zhou S."/>
            <person name="Mudge J."/>
            <person name="Bharti A.K."/>
            <person name="Murray J.D."/>
            <person name="Naoumkina M.A."/>
            <person name="Rosen B."/>
            <person name="Silverstein K.A."/>
            <person name="Tang H."/>
            <person name="Rombauts S."/>
            <person name="Zhao P.X."/>
            <person name="Zhou P."/>
            <person name="Barbe V."/>
            <person name="Bardou P."/>
            <person name="Bechner M."/>
            <person name="Bellec A."/>
            <person name="Berger A."/>
            <person name="Berges H."/>
            <person name="Bidwell S."/>
            <person name="Bisseling T."/>
            <person name="Choisne N."/>
            <person name="Couloux A."/>
            <person name="Denny R."/>
            <person name="Deshpande S."/>
            <person name="Dai X."/>
            <person name="Doyle J.J."/>
            <person name="Dudez A.M."/>
            <person name="Farmer A.D."/>
            <person name="Fouteau S."/>
            <person name="Franken C."/>
            <person name="Gibelin C."/>
            <person name="Gish J."/>
            <person name="Goldstein S."/>
            <person name="Gonzalez A.J."/>
            <person name="Green P.J."/>
            <person name="Hallab A."/>
            <person name="Hartog M."/>
            <person name="Hua A."/>
            <person name="Humphray S.J."/>
            <person name="Jeong D.H."/>
            <person name="Jing Y."/>
            <person name="Jocker A."/>
            <person name="Kenton S.M."/>
            <person name="Kim D.J."/>
            <person name="Klee K."/>
            <person name="Lai H."/>
            <person name="Lang C."/>
            <person name="Lin S."/>
            <person name="Macmil S.L."/>
            <person name="Magdelenat G."/>
            <person name="Matthews L."/>
            <person name="McCorrison J."/>
            <person name="Monaghan E.L."/>
            <person name="Mun J.H."/>
            <person name="Najar F.Z."/>
            <person name="Nicholson C."/>
            <person name="Noirot C."/>
            <person name="O'Bleness M."/>
            <person name="Paule C.R."/>
            <person name="Poulain J."/>
            <person name="Prion F."/>
            <person name="Qin B."/>
            <person name="Qu C."/>
            <person name="Retzel E.F."/>
            <person name="Riddle C."/>
            <person name="Sallet E."/>
            <person name="Samain S."/>
            <person name="Samson N."/>
            <person name="Sanders I."/>
            <person name="Saurat O."/>
            <person name="Scarpelli C."/>
            <person name="Schiex T."/>
            <person name="Segurens B."/>
            <person name="Severin A.J."/>
            <person name="Sherrier D.J."/>
            <person name="Shi R."/>
            <person name="Sims S."/>
            <person name="Singer S.R."/>
            <person name="Sinharoy S."/>
            <person name="Sterck L."/>
            <person name="Viollet A."/>
            <person name="Wang B.B."/>
            <person name="Wang K."/>
            <person name="Wang M."/>
            <person name="Wang X."/>
            <person name="Warfsmann J."/>
            <person name="Weissenbach J."/>
            <person name="White D.D."/>
            <person name="White J.D."/>
            <person name="Wiley G.B."/>
            <person name="Wincker P."/>
            <person name="Xing Y."/>
            <person name="Yang L."/>
            <person name="Yao Z."/>
            <person name="Ying F."/>
            <person name="Zhai J."/>
            <person name="Zhou L."/>
            <person name="Zuber A."/>
            <person name="Denarie J."/>
            <person name="Dixon R.A."/>
            <person name="May G.D."/>
            <person name="Schwartz D.C."/>
            <person name="Rogers J."/>
            <person name="Quetier F."/>
            <person name="Town C.D."/>
            <person name="Roe B.A."/>
        </authorList>
    </citation>
    <scope>NUCLEOTIDE SEQUENCE [LARGE SCALE GENOMIC DNA]</scope>
    <source>
        <strain evidence="1">A17</strain>
        <strain evidence="2 3">cv. Jemalong A17</strain>
    </source>
</reference>
<reference evidence="2" key="3">
    <citation type="submission" date="2015-04" db="UniProtKB">
        <authorList>
            <consortium name="EnsemblPlants"/>
        </authorList>
    </citation>
    <scope>IDENTIFICATION</scope>
    <source>
        <strain evidence="2">cv. Jemalong A17</strain>
    </source>
</reference>
<dbReference type="EnsemblPlants" id="KEH37715">
    <property type="protein sequence ID" value="KEH37715"/>
    <property type="gene ID" value="MTR_2g046000"/>
</dbReference>
<reference evidence="1 3" key="2">
    <citation type="journal article" date="2014" name="BMC Genomics">
        <title>An improved genome release (version Mt4.0) for the model legume Medicago truncatula.</title>
        <authorList>
            <person name="Tang H."/>
            <person name="Krishnakumar V."/>
            <person name="Bidwell S."/>
            <person name="Rosen B."/>
            <person name="Chan A."/>
            <person name="Zhou S."/>
            <person name="Gentzbittel L."/>
            <person name="Childs K.L."/>
            <person name="Yandell M."/>
            <person name="Gundlach H."/>
            <person name="Mayer K.F."/>
            <person name="Schwartz D.C."/>
            <person name="Town C.D."/>
        </authorList>
    </citation>
    <scope>GENOME REANNOTATION</scope>
    <source>
        <strain evidence="1">A17</strain>
        <strain evidence="2 3">cv. Jemalong A17</strain>
    </source>
</reference>
<sequence length="215" mass="24798">MRGEGVEQERKSTSCCCVGPSEPAAVRLNTTWSDTGENTMFLSDCFKNRCLAMSRKTFIWLVIDSWRATVLLFPVVLSSLLTTQISRSSKKRQNLEPIPYVLFLLLVSNNNTWIKTPHQSTPVSVIQYKYTVMNSHTVQEWRGSRIGSFPQRDLQLNWGVNLSENIDHFHCWFKNWYGLEELNKLQLGGKLYIKSLKNVSNEEYARGDNLISKRT</sequence>
<evidence type="ECO:0000313" key="1">
    <source>
        <dbReference type="EMBL" id="KEH37715.1"/>
    </source>
</evidence>
<protein>
    <submittedName>
        <fullName evidence="1 2">Uncharacterized protein</fullName>
    </submittedName>
</protein>
<evidence type="ECO:0000313" key="3">
    <source>
        <dbReference type="Proteomes" id="UP000002051"/>
    </source>
</evidence>
<dbReference type="HOGENOM" id="CLU_1284971_0_0_1"/>
<name>A0A072VHU0_MEDTR</name>
<keyword evidence="3" id="KW-1185">Reference proteome</keyword>
<dbReference type="EMBL" id="CM001218">
    <property type="protein sequence ID" value="KEH37715.1"/>
    <property type="molecule type" value="Genomic_DNA"/>
</dbReference>
<accession>A0A072VHU0</accession>
<proteinExistence type="predicted"/>
<dbReference type="Proteomes" id="UP000002051">
    <property type="component" value="Chromosome 2"/>
</dbReference>
<organism evidence="1 3">
    <name type="scientific">Medicago truncatula</name>
    <name type="common">Barrel medic</name>
    <name type="synonym">Medicago tribuloides</name>
    <dbReference type="NCBI Taxonomy" id="3880"/>
    <lineage>
        <taxon>Eukaryota</taxon>
        <taxon>Viridiplantae</taxon>
        <taxon>Streptophyta</taxon>
        <taxon>Embryophyta</taxon>
        <taxon>Tracheophyta</taxon>
        <taxon>Spermatophyta</taxon>
        <taxon>Magnoliopsida</taxon>
        <taxon>eudicotyledons</taxon>
        <taxon>Gunneridae</taxon>
        <taxon>Pentapetalae</taxon>
        <taxon>rosids</taxon>
        <taxon>fabids</taxon>
        <taxon>Fabales</taxon>
        <taxon>Fabaceae</taxon>
        <taxon>Papilionoideae</taxon>
        <taxon>50 kb inversion clade</taxon>
        <taxon>NPAAA clade</taxon>
        <taxon>Hologalegina</taxon>
        <taxon>IRL clade</taxon>
        <taxon>Trifolieae</taxon>
        <taxon>Medicago</taxon>
    </lineage>
</organism>
<dbReference type="AlphaFoldDB" id="A0A072VHU0"/>